<dbReference type="AlphaFoldDB" id="A0AAV5C369"/>
<feature type="compositionally biased region" description="Low complexity" evidence="1">
    <location>
        <begin position="56"/>
        <end position="69"/>
    </location>
</feature>
<dbReference type="EMBL" id="BQKI01000004">
    <property type="protein sequence ID" value="GJM92946.1"/>
    <property type="molecule type" value="Genomic_DNA"/>
</dbReference>
<comment type="caution">
    <text evidence="2">The sequence shown here is derived from an EMBL/GenBank/DDBJ whole genome shotgun (WGS) entry which is preliminary data.</text>
</comment>
<protein>
    <submittedName>
        <fullName evidence="2">Uncharacterized protein</fullName>
    </submittedName>
</protein>
<feature type="region of interest" description="Disordered" evidence="1">
    <location>
        <begin position="1"/>
        <end position="88"/>
    </location>
</feature>
<evidence type="ECO:0000313" key="3">
    <source>
        <dbReference type="Proteomes" id="UP001054889"/>
    </source>
</evidence>
<sequence length="88" mass="9596">MCHPGLPPGCSVTRRRDRQAGASWPHRQSQPWHGRRRQRSTPSRTTSACARPRRTAAPSGAGGIAAATSGGDGARDDWDAVMARRRHR</sequence>
<evidence type="ECO:0000313" key="2">
    <source>
        <dbReference type="EMBL" id="GJM92946.1"/>
    </source>
</evidence>
<reference evidence="2" key="1">
    <citation type="journal article" date="2018" name="DNA Res.">
        <title>Multiple hybrid de novo genome assembly of finger millet, an orphan allotetraploid crop.</title>
        <authorList>
            <person name="Hatakeyama M."/>
            <person name="Aluri S."/>
            <person name="Balachadran M.T."/>
            <person name="Sivarajan S.R."/>
            <person name="Patrignani A."/>
            <person name="Gruter S."/>
            <person name="Poveda L."/>
            <person name="Shimizu-Inatsugi R."/>
            <person name="Baeten J."/>
            <person name="Francoijs K.J."/>
            <person name="Nataraja K.N."/>
            <person name="Reddy Y.A.N."/>
            <person name="Phadnis S."/>
            <person name="Ravikumar R.L."/>
            <person name="Schlapbach R."/>
            <person name="Sreeman S.M."/>
            <person name="Shimizu K.K."/>
        </authorList>
    </citation>
    <scope>NUCLEOTIDE SEQUENCE</scope>
</reference>
<evidence type="ECO:0000256" key="1">
    <source>
        <dbReference type="SAM" id="MobiDB-lite"/>
    </source>
</evidence>
<proteinExistence type="predicted"/>
<keyword evidence="3" id="KW-1185">Reference proteome</keyword>
<gene>
    <name evidence="2" type="primary">ga09455</name>
    <name evidence="2" type="ORF">PR202_ga09455</name>
</gene>
<name>A0AAV5C369_ELECO</name>
<accession>A0AAV5C369</accession>
<dbReference type="Proteomes" id="UP001054889">
    <property type="component" value="Unassembled WGS sequence"/>
</dbReference>
<reference evidence="2" key="2">
    <citation type="submission" date="2021-12" db="EMBL/GenBank/DDBJ databases">
        <title>Resequencing data analysis of finger millet.</title>
        <authorList>
            <person name="Hatakeyama M."/>
            <person name="Aluri S."/>
            <person name="Balachadran M.T."/>
            <person name="Sivarajan S.R."/>
            <person name="Poveda L."/>
            <person name="Shimizu-Inatsugi R."/>
            <person name="Schlapbach R."/>
            <person name="Sreeman S.M."/>
            <person name="Shimizu K.K."/>
        </authorList>
    </citation>
    <scope>NUCLEOTIDE SEQUENCE</scope>
</reference>
<organism evidence="2 3">
    <name type="scientific">Eleusine coracana subsp. coracana</name>
    <dbReference type="NCBI Taxonomy" id="191504"/>
    <lineage>
        <taxon>Eukaryota</taxon>
        <taxon>Viridiplantae</taxon>
        <taxon>Streptophyta</taxon>
        <taxon>Embryophyta</taxon>
        <taxon>Tracheophyta</taxon>
        <taxon>Spermatophyta</taxon>
        <taxon>Magnoliopsida</taxon>
        <taxon>Liliopsida</taxon>
        <taxon>Poales</taxon>
        <taxon>Poaceae</taxon>
        <taxon>PACMAD clade</taxon>
        <taxon>Chloridoideae</taxon>
        <taxon>Cynodonteae</taxon>
        <taxon>Eleusininae</taxon>
        <taxon>Eleusine</taxon>
    </lineage>
</organism>